<accession>A0A3P4ARI4</accession>
<organism evidence="3 4">
    <name type="scientific">Thermus thermophilus</name>
    <dbReference type="NCBI Taxonomy" id="274"/>
    <lineage>
        <taxon>Bacteria</taxon>
        <taxon>Thermotogati</taxon>
        <taxon>Deinococcota</taxon>
        <taxon>Deinococci</taxon>
        <taxon>Thermales</taxon>
        <taxon>Thermaceae</taxon>
        <taxon>Thermus</taxon>
    </lineage>
</organism>
<name>A0A3P4ARI4_THETH</name>
<evidence type="ECO:0000256" key="1">
    <source>
        <dbReference type="ARBA" id="ARBA00006464"/>
    </source>
</evidence>
<keyword evidence="3" id="KW-0808">Transferase</keyword>
<sequence length="52" mass="6296">MTGLWQVSGRNDTTFQERVNLDIYYIRNWSLWLDLYILARTVWVVLTRKGAY</sequence>
<dbReference type="Proteomes" id="UP000279841">
    <property type="component" value="Chromosome"/>
</dbReference>
<dbReference type="PANTHER" id="PTHR30576">
    <property type="entry name" value="COLANIC BIOSYNTHESIS UDP-GLUCOSE LIPID CARRIER TRANSFERASE"/>
    <property type="match status" value="1"/>
</dbReference>
<dbReference type="InterPro" id="IPR003362">
    <property type="entry name" value="Bact_transf"/>
</dbReference>
<gene>
    <name evidence="3" type="primary">pglC</name>
    <name evidence="3" type="ORF">TTHN1_01139</name>
</gene>
<dbReference type="EMBL" id="LR027517">
    <property type="protein sequence ID" value="VCU53370.1"/>
    <property type="molecule type" value="Genomic_DNA"/>
</dbReference>
<dbReference type="GO" id="GO:0016780">
    <property type="term" value="F:phosphotransferase activity, for other substituted phosphate groups"/>
    <property type="evidence" value="ECO:0007669"/>
    <property type="project" value="TreeGrafter"/>
</dbReference>
<reference evidence="3 4" key="1">
    <citation type="submission" date="2018-10" db="EMBL/GenBank/DDBJ databases">
        <authorList>
            <person name="Peiro R."/>
            <person name="Begona"/>
            <person name="Cbmso G."/>
            <person name="Lopez M."/>
            <person name="Gonzalez S."/>
            <person name="Sacristan E."/>
            <person name="Castillo E."/>
        </authorList>
    </citation>
    <scope>NUCLEOTIDE SEQUENCE [LARGE SCALE GENOMIC DNA]</scope>
    <source>
        <strain evidence="3">TTHNAR1</strain>
    </source>
</reference>
<evidence type="ECO:0000259" key="2">
    <source>
        <dbReference type="Pfam" id="PF02397"/>
    </source>
</evidence>
<dbReference type="PANTHER" id="PTHR30576:SF0">
    <property type="entry name" value="UNDECAPRENYL-PHOSPHATE N-ACETYLGALACTOSAMINYL 1-PHOSPHATE TRANSFERASE-RELATED"/>
    <property type="match status" value="1"/>
</dbReference>
<evidence type="ECO:0000313" key="4">
    <source>
        <dbReference type="Proteomes" id="UP000279841"/>
    </source>
</evidence>
<comment type="similarity">
    <text evidence="1">Belongs to the bacterial sugar transferase family.</text>
</comment>
<dbReference type="AlphaFoldDB" id="A0A3P4ARI4"/>
<evidence type="ECO:0000313" key="3">
    <source>
        <dbReference type="EMBL" id="VCU53370.1"/>
    </source>
</evidence>
<protein>
    <submittedName>
        <fullName evidence="3">Undecaprenyl phosphate N,N'-diacetylbacillosamine 1-phosphate transferase</fullName>
    </submittedName>
</protein>
<dbReference type="Pfam" id="PF02397">
    <property type="entry name" value="Bac_transf"/>
    <property type="match status" value="1"/>
</dbReference>
<feature type="domain" description="Bacterial sugar transferase" evidence="2">
    <location>
        <begin position="1"/>
        <end position="46"/>
    </location>
</feature>
<proteinExistence type="inferred from homology"/>